<name>A0A8J2Z1U2_9GAMM</name>
<feature type="domain" description="ExoI C-terminal" evidence="4">
    <location>
        <begin position="345"/>
        <end position="472"/>
    </location>
</feature>
<comment type="caution">
    <text evidence="5">The sequence shown here is derived from an EMBL/GenBank/DDBJ whole genome shotgun (WGS) entry which is preliminary data.</text>
</comment>
<evidence type="ECO:0000256" key="2">
    <source>
        <dbReference type="ARBA" id="ARBA00022839"/>
    </source>
</evidence>
<proteinExistence type="predicted"/>
<dbReference type="SMART" id="SM00479">
    <property type="entry name" value="EXOIII"/>
    <property type="match status" value="1"/>
</dbReference>
<dbReference type="InterPro" id="IPR036397">
    <property type="entry name" value="RNaseH_sf"/>
</dbReference>
<dbReference type="CDD" id="cd06138">
    <property type="entry name" value="ExoI_N"/>
    <property type="match status" value="1"/>
</dbReference>
<dbReference type="EMBL" id="BMJS01000001">
    <property type="protein sequence ID" value="GGF88113.1"/>
    <property type="molecule type" value="Genomic_DNA"/>
</dbReference>
<dbReference type="SUPFAM" id="SSF53098">
    <property type="entry name" value="Ribonuclease H-like"/>
    <property type="match status" value="1"/>
</dbReference>
<reference evidence="5" key="2">
    <citation type="submission" date="2020-09" db="EMBL/GenBank/DDBJ databases">
        <authorList>
            <person name="Sun Q."/>
            <person name="Zhou Y."/>
        </authorList>
    </citation>
    <scope>NUCLEOTIDE SEQUENCE</scope>
    <source>
        <strain evidence="5">CGMCC 1.15758</strain>
    </source>
</reference>
<dbReference type="Gene3D" id="3.30.420.10">
    <property type="entry name" value="Ribonuclease H-like superfamily/Ribonuclease H"/>
    <property type="match status" value="1"/>
</dbReference>
<dbReference type="InterPro" id="IPR013520">
    <property type="entry name" value="Ribonucl_H"/>
</dbReference>
<keyword evidence="6" id="KW-1185">Reference proteome</keyword>
<evidence type="ECO:0000259" key="3">
    <source>
        <dbReference type="PROSITE" id="PS51784"/>
    </source>
</evidence>
<dbReference type="GO" id="GO:0008310">
    <property type="term" value="F:single-stranded DNA 3'-5' DNA exonuclease activity"/>
    <property type="evidence" value="ECO:0007669"/>
    <property type="project" value="UniProtKB-EC"/>
</dbReference>
<evidence type="ECO:0000313" key="6">
    <source>
        <dbReference type="Proteomes" id="UP000636949"/>
    </source>
</evidence>
<dbReference type="AlphaFoldDB" id="A0A8J2Z1U2"/>
<accession>A0A8J2Z1U2</accession>
<evidence type="ECO:0000313" key="5">
    <source>
        <dbReference type="EMBL" id="GGF88113.1"/>
    </source>
</evidence>
<organism evidence="5 6">
    <name type="scientific">Cysteiniphilum litorale</name>
    <dbReference type="NCBI Taxonomy" id="2056700"/>
    <lineage>
        <taxon>Bacteria</taxon>
        <taxon>Pseudomonadati</taxon>
        <taxon>Pseudomonadota</taxon>
        <taxon>Gammaproteobacteria</taxon>
        <taxon>Thiotrichales</taxon>
        <taxon>Fastidiosibacteraceae</taxon>
        <taxon>Cysteiniphilum</taxon>
    </lineage>
</organism>
<dbReference type="PANTHER" id="PTHR30231">
    <property type="entry name" value="DNA POLYMERASE III SUBUNIT EPSILON"/>
    <property type="match status" value="1"/>
</dbReference>
<dbReference type="GO" id="GO:0045004">
    <property type="term" value="P:DNA replication proofreading"/>
    <property type="evidence" value="ECO:0007669"/>
    <property type="project" value="TreeGrafter"/>
</dbReference>
<sequence>MAKTFLFYDLETTGINKCFDQIIQFAAVRTDEALNEIERYEFLIKLNPDTIPNPEASITHHISIEQANTGLFEYEAIKKIYALFNTPETVSLGYNTLSFDDEFLRFAFFKNLFPAYDHQYKNNCSRMDLYPMVASFYLFANEVLSWSINDENKVSLKLEDINAQNALYTEGRAHDALTDVLVTLELARKLRSYQPKMWEYLSARFNKTEDQKILSQLDIGLNINGEDYQQAIMISGRFGYNERFMLPVLNLGQHWHYKNQWCFLRLDYAELTEVNLDNLSEHFLTVNKKWGDLPLVLPAKKRFLAHLSPERIALIKRNKEFLIQNPSLFVDIKESALDFKYPEVEHIDVDASLYTAGFMNYAEQALCEHFHQKAVGDKVKLMREMNRGLYERALRVIGRMAPDRLTPEMQGKFQEYLERIASFEVENMPVDFKGGRKVSIPEVYERIQKLREGELTEEQLYLLDELEAYLSL</sequence>
<protein>
    <submittedName>
        <fullName evidence="5">Exodeoxyribonuclease I</fullName>
    </submittedName>
</protein>
<dbReference type="PROSITE" id="PS51784">
    <property type="entry name" value="EXOI_SH3"/>
    <property type="match status" value="1"/>
</dbReference>
<gene>
    <name evidence="5" type="primary">sbcB</name>
    <name evidence="5" type="ORF">GCM10010995_01680</name>
</gene>
<evidence type="ECO:0000256" key="1">
    <source>
        <dbReference type="ARBA" id="ARBA00022722"/>
    </source>
</evidence>
<keyword evidence="2" id="KW-0269">Exonuclease</keyword>
<dbReference type="GO" id="GO:0046872">
    <property type="term" value="F:metal ion binding"/>
    <property type="evidence" value="ECO:0007669"/>
    <property type="project" value="UniProtKB-KW"/>
</dbReference>
<dbReference type="GO" id="GO:0003677">
    <property type="term" value="F:DNA binding"/>
    <property type="evidence" value="ECO:0007669"/>
    <property type="project" value="UniProtKB-KW"/>
</dbReference>
<dbReference type="InterPro" id="IPR058561">
    <property type="entry name" value="Exonuc_1_C"/>
</dbReference>
<feature type="domain" description="ExoI SH3-like" evidence="3">
    <location>
        <begin position="195"/>
        <end position="340"/>
    </location>
</feature>
<dbReference type="Proteomes" id="UP000636949">
    <property type="component" value="Unassembled WGS sequence"/>
</dbReference>
<keyword evidence="2" id="KW-0378">Hydrolase</keyword>
<dbReference type="RefSeq" id="WP_117001227.1">
    <property type="nucleotide sequence ID" value="NZ_BMJS01000001.1"/>
</dbReference>
<dbReference type="GO" id="GO:0005829">
    <property type="term" value="C:cytosol"/>
    <property type="evidence" value="ECO:0007669"/>
    <property type="project" value="TreeGrafter"/>
</dbReference>
<dbReference type="Pfam" id="PF00929">
    <property type="entry name" value="RNase_T"/>
    <property type="match status" value="1"/>
</dbReference>
<reference evidence="5" key="1">
    <citation type="journal article" date="2014" name="Int. J. Syst. Evol. Microbiol.">
        <title>Complete genome sequence of Corynebacterium casei LMG S-19264T (=DSM 44701T), isolated from a smear-ripened cheese.</title>
        <authorList>
            <consortium name="US DOE Joint Genome Institute (JGI-PGF)"/>
            <person name="Walter F."/>
            <person name="Albersmeier A."/>
            <person name="Kalinowski J."/>
            <person name="Ruckert C."/>
        </authorList>
    </citation>
    <scope>NUCLEOTIDE SEQUENCE</scope>
    <source>
        <strain evidence="5">CGMCC 1.15758</strain>
    </source>
</reference>
<dbReference type="OrthoDB" id="9763470at2"/>
<evidence type="ECO:0000259" key="4">
    <source>
        <dbReference type="PROSITE" id="PS51785"/>
    </source>
</evidence>
<keyword evidence="1" id="KW-0540">Nuclease</keyword>
<dbReference type="PANTHER" id="PTHR30231:SF41">
    <property type="entry name" value="DNA POLYMERASE III SUBUNIT EPSILON"/>
    <property type="match status" value="1"/>
</dbReference>
<dbReference type="PROSITE" id="PS51785">
    <property type="entry name" value="EXOI_C"/>
    <property type="match status" value="1"/>
</dbReference>
<dbReference type="InterPro" id="IPR012337">
    <property type="entry name" value="RNaseH-like_sf"/>
</dbReference>
<dbReference type="InterPro" id="IPR034747">
    <property type="entry name" value="EXOI_SH3"/>
</dbReference>